<sequence>MSQNQKPECTNTSTLERSFVSINEEYRKPSTIKIFHHRKQAIMTLKSVALAPEIEETQGENWAR</sequence>
<gene>
    <name evidence="1" type="ORF">BofuT4_uP042510.1</name>
</gene>
<dbReference type="HOGENOM" id="CLU_2867399_0_0_1"/>
<name>G2Y1V0_BOTF4</name>
<dbReference type="InParanoid" id="G2Y1V0"/>
<dbReference type="EMBL" id="FQ790282">
    <property type="protein sequence ID" value="CCD46640.1"/>
    <property type="molecule type" value="Genomic_DNA"/>
</dbReference>
<evidence type="ECO:0000313" key="1">
    <source>
        <dbReference type="EMBL" id="CCD46640.1"/>
    </source>
</evidence>
<reference evidence="2" key="1">
    <citation type="journal article" date="2011" name="PLoS Genet.">
        <title>Genomic analysis of the necrotrophic fungal pathogens Sclerotinia sclerotiorum and Botrytis cinerea.</title>
        <authorList>
            <person name="Amselem J."/>
            <person name="Cuomo C.A."/>
            <person name="van Kan J.A."/>
            <person name="Viaud M."/>
            <person name="Benito E.P."/>
            <person name="Couloux A."/>
            <person name="Coutinho P.M."/>
            <person name="de Vries R.P."/>
            <person name="Dyer P.S."/>
            <person name="Fillinger S."/>
            <person name="Fournier E."/>
            <person name="Gout L."/>
            <person name="Hahn M."/>
            <person name="Kohn L."/>
            <person name="Lapalu N."/>
            <person name="Plummer K.M."/>
            <person name="Pradier J.M."/>
            <person name="Quevillon E."/>
            <person name="Sharon A."/>
            <person name="Simon A."/>
            <person name="ten Have A."/>
            <person name="Tudzynski B."/>
            <person name="Tudzynski P."/>
            <person name="Wincker P."/>
            <person name="Andrew M."/>
            <person name="Anthouard V."/>
            <person name="Beever R.E."/>
            <person name="Beffa R."/>
            <person name="Benoit I."/>
            <person name="Bouzid O."/>
            <person name="Brault B."/>
            <person name="Chen Z."/>
            <person name="Choquer M."/>
            <person name="Collemare J."/>
            <person name="Cotton P."/>
            <person name="Danchin E.G."/>
            <person name="Da Silva C."/>
            <person name="Gautier A."/>
            <person name="Giraud C."/>
            <person name="Giraud T."/>
            <person name="Gonzalez C."/>
            <person name="Grossetete S."/>
            <person name="Guldener U."/>
            <person name="Henrissat B."/>
            <person name="Howlett B.J."/>
            <person name="Kodira C."/>
            <person name="Kretschmer M."/>
            <person name="Lappartient A."/>
            <person name="Leroch M."/>
            <person name="Levis C."/>
            <person name="Mauceli E."/>
            <person name="Neuveglise C."/>
            <person name="Oeser B."/>
            <person name="Pearson M."/>
            <person name="Poulain J."/>
            <person name="Poussereau N."/>
            <person name="Quesneville H."/>
            <person name="Rascle C."/>
            <person name="Schumacher J."/>
            <person name="Segurens B."/>
            <person name="Sexton A."/>
            <person name="Silva E."/>
            <person name="Sirven C."/>
            <person name="Soanes D.M."/>
            <person name="Talbot N.J."/>
            <person name="Templeton M."/>
            <person name="Yandava C."/>
            <person name="Yarden O."/>
            <person name="Zeng Q."/>
            <person name="Rollins J.A."/>
            <person name="Lebrun M.H."/>
            <person name="Dickman M."/>
        </authorList>
    </citation>
    <scope>NUCLEOTIDE SEQUENCE [LARGE SCALE GENOMIC DNA]</scope>
    <source>
        <strain evidence="2">T4</strain>
    </source>
</reference>
<organism evidence="1 2">
    <name type="scientific">Botryotinia fuckeliana (strain T4)</name>
    <name type="common">Noble rot fungus</name>
    <name type="synonym">Botrytis cinerea</name>
    <dbReference type="NCBI Taxonomy" id="999810"/>
    <lineage>
        <taxon>Eukaryota</taxon>
        <taxon>Fungi</taxon>
        <taxon>Dikarya</taxon>
        <taxon>Ascomycota</taxon>
        <taxon>Pezizomycotina</taxon>
        <taxon>Leotiomycetes</taxon>
        <taxon>Helotiales</taxon>
        <taxon>Sclerotiniaceae</taxon>
        <taxon>Botrytis</taxon>
    </lineage>
</organism>
<proteinExistence type="predicted"/>
<accession>G2Y1V0</accession>
<dbReference type="Proteomes" id="UP000008177">
    <property type="component" value="Unplaced contigs"/>
</dbReference>
<dbReference type="AlphaFoldDB" id="G2Y1V0"/>
<evidence type="ECO:0000313" key="2">
    <source>
        <dbReference type="Proteomes" id="UP000008177"/>
    </source>
</evidence>
<protein>
    <submittedName>
        <fullName evidence="1">Uncharacterized protein</fullName>
    </submittedName>
</protein>